<dbReference type="GO" id="GO:0005758">
    <property type="term" value="C:mitochondrial intermembrane space"/>
    <property type="evidence" value="ECO:0007669"/>
    <property type="project" value="UniProtKB-SubCell"/>
</dbReference>
<dbReference type="Proteomes" id="UP000298493">
    <property type="component" value="Unassembled WGS sequence"/>
</dbReference>
<feature type="region of interest" description="Disordered" evidence="5">
    <location>
        <begin position="1"/>
        <end position="38"/>
    </location>
</feature>
<dbReference type="SUPFAM" id="SSF47072">
    <property type="entry name" value="Cysteine alpha-hairpin motif"/>
    <property type="match status" value="1"/>
</dbReference>
<sequence length="91" mass="10368">MSSEGDSKPPSEGDSKSPWSKEKASKFENKPHSKYYDPCQDAASRSIKCLQRNAGDKEMCQDFFQAYRDCKKEWVSHSEYPLTVEAVLSKP</sequence>
<dbReference type="InterPro" id="IPR009069">
    <property type="entry name" value="Cys_alpha_HP_mot_SF"/>
</dbReference>
<feature type="compositionally biased region" description="Basic and acidic residues" evidence="5">
    <location>
        <begin position="1"/>
        <end position="35"/>
    </location>
</feature>
<evidence type="ECO:0000256" key="5">
    <source>
        <dbReference type="SAM" id="MobiDB-lite"/>
    </source>
</evidence>
<dbReference type="AlphaFoldDB" id="A0A4Z1PHW3"/>
<evidence type="ECO:0000256" key="2">
    <source>
        <dbReference type="ARBA" id="ARBA00004569"/>
    </source>
</evidence>
<gene>
    <name evidence="6" type="ORF">E6O75_ATG00224</name>
</gene>
<evidence type="ECO:0000256" key="4">
    <source>
        <dbReference type="ARBA" id="ARBA00023157"/>
    </source>
</evidence>
<keyword evidence="3" id="KW-0496">Mitochondrion</keyword>
<accession>A0A4Z1PHW3</accession>
<dbReference type="STRING" id="86259.A0A4Z1PHW3"/>
<dbReference type="EMBL" id="SNSC02000001">
    <property type="protein sequence ID" value="TID27457.1"/>
    <property type="molecule type" value="Genomic_DNA"/>
</dbReference>
<dbReference type="OrthoDB" id="9971592at2759"/>
<keyword evidence="4" id="KW-1015">Disulfide bond</keyword>
<evidence type="ECO:0000313" key="7">
    <source>
        <dbReference type="Proteomes" id="UP000298493"/>
    </source>
</evidence>
<comment type="function">
    <text evidence="1">Required for the assembly of cytochrome c oxidase.</text>
</comment>
<comment type="caution">
    <text evidence="6">The sequence shown here is derived from an EMBL/GenBank/DDBJ whole genome shotgun (WGS) entry which is preliminary data.</text>
</comment>
<dbReference type="PANTHER" id="PTHR46811">
    <property type="entry name" value="COILED-COIL-HELIX-COILED-COIL-HELIX DOMAIN-CONTAINING PROTEIN 7"/>
    <property type="match status" value="1"/>
</dbReference>
<dbReference type="InterPro" id="IPR051040">
    <property type="entry name" value="COX23"/>
</dbReference>
<dbReference type="PANTHER" id="PTHR46811:SF1">
    <property type="entry name" value="COILED-COIL-HELIX-COILED-COIL-HELIX DOMAIN-CONTAINING PROTEIN 7"/>
    <property type="match status" value="1"/>
</dbReference>
<dbReference type="PROSITE" id="PS51808">
    <property type="entry name" value="CHCH"/>
    <property type="match status" value="1"/>
</dbReference>
<keyword evidence="7" id="KW-1185">Reference proteome</keyword>
<organism evidence="6 7">
    <name type="scientific">Venturia nashicola</name>
    <dbReference type="NCBI Taxonomy" id="86259"/>
    <lineage>
        <taxon>Eukaryota</taxon>
        <taxon>Fungi</taxon>
        <taxon>Dikarya</taxon>
        <taxon>Ascomycota</taxon>
        <taxon>Pezizomycotina</taxon>
        <taxon>Dothideomycetes</taxon>
        <taxon>Pleosporomycetidae</taxon>
        <taxon>Venturiales</taxon>
        <taxon>Venturiaceae</taxon>
        <taxon>Venturia</taxon>
    </lineage>
</organism>
<reference evidence="6 7" key="1">
    <citation type="submission" date="2019-04" db="EMBL/GenBank/DDBJ databases">
        <title>High contiguity whole genome sequence and gene annotation resource for two Venturia nashicola isolates.</title>
        <authorList>
            <person name="Prokchorchik M."/>
            <person name="Won K."/>
            <person name="Lee Y."/>
            <person name="Choi E.D."/>
            <person name="Segonzac C."/>
            <person name="Sohn K.H."/>
        </authorList>
    </citation>
    <scope>NUCLEOTIDE SEQUENCE [LARGE SCALE GENOMIC DNA]</scope>
    <source>
        <strain evidence="6 7">PRI2</strain>
    </source>
</reference>
<dbReference type="Gene3D" id="1.10.287.1130">
    <property type="entry name" value="CytochromE C oxidase copper chaperone"/>
    <property type="match status" value="1"/>
</dbReference>
<evidence type="ECO:0000256" key="1">
    <source>
        <dbReference type="ARBA" id="ARBA00003875"/>
    </source>
</evidence>
<name>A0A4Z1PHW3_9PEZI</name>
<protein>
    <submittedName>
        <fullName evidence="6">Cytochrome c oxidase-assembly factor cox-23</fullName>
    </submittedName>
</protein>
<proteinExistence type="predicted"/>
<comment type="subcellular location">
    <subcellularLocation>
        <location evidence="2">Mitochondrion intermembrane space</location>
    </subcellularLocation>
</comment>
<evidence type="ECO:0000256" key="3">
    <source>
        <dbReference type="ARBA" id="ARBA00023128"/>
    </source>
</evidence>
<evidence type="ECO:0000313" key="6">
    <source>
        <dbReference type="EMBL" id="TID27457.1"/>
    </source>
</evidence>
<dbReference type="GO" id="GO:0033108">
    <property type="term" value="P:mitochondrial respiratory chain complex assembly"/>
    <property type="evidence" value="ECO:0007669"/>
    <property type="project" value="TreeGrafter"/>
</dbReference>